<evidence type="ECO:0000259" key="1">
    <source>
        <dbReference type="Pfam" id="PF03235"/>
    </source>
</evidence>
<dbReference type="EMBL" id="JAATJM010000001">
    <property type="protein sequence ID" value="NJC40129.1"/>
    <property type="molecule type" value="Genomic_DNA"/>
</dbReference>
<organism evidence="2 3">
    <name type="scientific">Brevundimonas alba</name>
    <dbReference type="NCBI Taxonomy" id="74314"/>
    <lineage>
        <taxon>Bacteria</taxon>
        <taxon>Pseudomonadati</taxon>
        <taxon>Pseudomonadota</taxon>
        <taxon>Alphaproteobacteria</taxon>
        <taxon>Caulobacterales</taxon>
        <taxon>Caulobacteraceae</taxon>
        <taxon>Brevundimonas</taxon>
    </lineage>
</organism>
<accession>A0A7X6BMR0</accession>
<protein>
    <recommendedName>
        <fullName evidence="1">GmrSD restriction endonucleases N-terminal domain-containing protein</fullName>
    </recommendedName>
</protein>
<reference evidence="2 3" key="1">
    <citation type="submission" date="2020-03" db="EMBL/GenBank/DDBJ databases">
        <title>Genomic Encyclopedia of Type Strains, Phase IV (KMG-IV): sequencing the most valuable type-strain genomes for metagenomic binning, comparative biology and taxonomic classification.</title>
        <authorList>
            <person name="Goeker M."/>
        </authorList>
    </citation>
    <scope>NUCLEOTIDE SEQUENCE [LARGE SCALE GENOMIC DNA]</scope>
    <source>
        <strain evidence="2 3">DSM 4736</strain>
    </source>
</reference>
<dbReference type="PANTHER" id="PTHR39639">
    <property type="entry name" value="CHROMOSOME 16, WHOLE GENOME SHOTGUN SEQUENCE"/>
    <property type="match status" value="1"/>
</dbReference>
<proteinExistence type="predicted"/>
<sequence length="373" mass="43006">MATNFHRLNIQMHVENVAWLWRQRFDIDFEPIYQRKSNIWSVANQQYLIDSILNGFDIPKIYLADFSYGVNELNDKGLKYAVIDGKQRLNALFDFMDGKYPLSKEFEFYSDPSVEIAGKYWKDISLNFPEIAYKLEDFKLAIMAVVTDDEANISQLFVRLNTSKPLTGAELRNAMPGRVPAIIRELVNHPFLSEYLPFSTVRSEDKNLAAKLLLIEHRGAPVDTKKRQLDALVRAIANDGDPQQAELGLLELLAPTESIDFQASANRVRDNLTYLTEVFGMRDPLLRQPSQIPVFYWFIRNLDHPDPSKVRTFLEFFQAAREDNKIKAKAGDTTTPDLDRYELLLRSSNDSGSIKQRHAILVRWWAMAVRNLV</sequence>
<evidence type="ECO:0000313" key="3">
    <source>
        <dbReference type="Proteomes" id="UP000587415"/>
    </source>
</evidence>
<dbReference type="Pfam" id="PF03235">
    <property type="entry name" value="GmrSD_N"/>
    <property type="match status" value="1"/>
</dbReference>
<keyword evidence="3" id="KW-1185">Reference proteome</keyword>
<dbReference type="RefSeq" id="WP_168045040.1">
    <property type="nucleotide sequence ID" value="NZ_JAATJM010000001.1"/>
</dbReference>
<dbReference type="AlphaFoldDB" id="A0A7X6BMR0"/>
<dbReference type="PANTHER" id="PTHR39639:SF1">
    <property type="entry name" value="DUF262 DOMAIN-CONTAINING PROTEIN"/>
    <property type="match status" value="1"/>
</dbReference>
<feature type="domain" description="GmrSD restriction endonucleases N-terminal" evidence="1">
    <location>
        <begin position="29"/>
        <end position="174"/>
    </location>
</feature>
<evidence type="ECO:0000313" key="2">
    <source>
        <dbReference type="EMBL" id="NJC40129.1"/>
    </source>
</evidence>
<gene>
    <name evidence="2" type="ORF">GGQ87_000387</name>
</gene>
<dbReference type="InterPro" id="IPR004919">
    <property type="entry name" value="GmrSD_N"/>
</dbReference>
<comment type="caution">
    <text evidence="2">The sequence shown here is derived from an EMBL/GenBank/DDBJ whole genome shotgun (WGS) entry which is preliminary data.</text>
</comment>
<dbReference type="Proteomes" id="UP000587415">
    <property type="component" value="Unassembled WGS sequence"/>
</dbReference>
<name>A0A7X6BMR0_9CAUL</name>